<dbReference type="AlphaFoldDB" id="D7FQM0"/>
<accession>D7FQM0</accession>
<evidence type="ECO:0000313" key="2">
    <source>
        <dbReference type="EMBL" id="CBJ30615.1"/>
    </source>
</evidence>
<dbReference type="OrthoDB" id="206835at2759"/>
<dbReference type="InParanoid" id="D7FQM0"/>
<dbReference type="InterPro" id="IPR005069">
    <property type="entry name" value="Nucl-diP-sugar_transferase"/>
</dbReference>
<evidence type="ECO:0000313" key="3">
    <source>
        <dbReference type="Proteomes" id="UP000002630"/>
    </source>
</evidence>
<gene>
    <name evidence="2" type="ORF">Esi_0204_0013</name>
</gene>
<reference evidence="2 3" key="1">
    <citation type="journal article" date="2010" name="Nature">
        <title>The Ectocarpus genome and the independent evolution of multicellularity in brown algae.</title>
        <authorList>
            <person name="Cock J.M."/>
            <person name="Sterck L."/>
            <person name="Rouze P."/>
            <person name="Scornet D."/>
            <person name="Allen A.E."/>
            <person name="Amoutzias G."/>
            <person name="Anthouard V."/>
            <person name="Artiguenave F."/>
            <person name="Aury J.M."/>
            <person name="Badger J.H."/>
            <person name="Beszteri B."/>
            <person name="Billiau K."/>
            <person name="Bonnet E."/>
            <person name="Bothwell J.H."/>
            <person name="Bowler C."/>
            <person name="Boyen C."/>
            <person name="Brownlee C."/>
            <person name="Carrano C.J."/>
            <person name="Charrier B."/>
            <person name="Cho G.Y."/>
            <person name="Coelho S.M."/>
            <person name="Collen J."/>
            <person name="Corre E."/>
            <person name="Da Silva C."/>
            <person name="Delage L."/>
            <person name="Delaroque N."/>
            <person name="Dittami S.M."/>
            <person name="Doulbeau S."/>
            <person name="Elias M."/>
            <person name="Farnham G."/>
            <person name="Gachon C.M."/>
            <person name="Gschloessl B."/>
            <person name="Heesch S."/>
            <person name="Jabbari K."/>
            <person name="Jubin C."/>
            <person name="Kawai H."/>
            <person name="Kimura K."/>
            <person name="Kloareg B."/>
            <person name="Kupper F.C."/>
            <person name="Lang D."/>
            <person name="Le Bail A."/>
            <person name="Leblanc C."/>
            <person name="Lerouge P."/>
            <person name="Lohr M."/>
            <person name="Lopez P.J."/>
            <person name="Martens C."/>
            <person name="Maumus F."/>
            <person name="Michel G."/>
            <person name="Miranda-Saavedra D."/>
            <person name="Morales J."/>
            <person name="Moreau H."/>
            <person name="Motomura T."/>
            <person name="Nagasato C."/>
            <person name="Napoli C.A."/>
            <person name="Nelson D.R."/>
            <person name="Nyvall-Collen P."/>
            <person name="Peters A.F."/>
            <person name="Pommier C."/>
            <person name="Potin P."/>
            <person name="Poulain J."/>
            <person name="Quesneville H."/>
            <person name="Read B."/>
            <person name="Rensing S.A."/>
            <person name="Ritter A."/>
            <person name="Rousvoal S."/>
            <person name="Samanta M."/>
            <person name="Samson G."/>
            <person name="Schroeder D.C."/>
            <person name="Segurens B."/>
            <person name="Strittmatter M."/>
            <person name="Tonon T."/>
            <person name="Tregear J.W."/>
            <person name="Valentin K."/>
            <person name="von Dassow P."/>
            <person name="Yamagishi T."/>
            <person name="Van de Peer Y."/>
            <person name="Wincker P."/>
        </authorList>
    </citation>
    <scope>NUCLEOTIDE SEQUENCE [LARGE SCALE GENOMIC DNA]</scope>
    <source>
        <strain evidence="3">Ec32 / CCAP1310/4</strain>
    </source>
</reference>
<organism evidence="2 3">
    <name type="scientific">Ectocarpus siliculosus</name>
    <name type="common">Brown alga</name>
    <name type="synonym">Conferva siliculosa</name>
    <dbReference type="NCBI Taxonomy" id="2880"/>
    <lineage>
        <taxon>Eukaryota</taxon>
        <taxon>Sar</taxon>
        <taxon>Stramenopiles</taxon>
        <taxon>Ochrophyta</taxon>
        <taxon>PX clade</taxon>
        <taxon>Phaeophyceae</taxon>
        <taxon>Ectocarpales</taxon>
        <taxon>Ectocarpaceae</taxon>
        <taxon>Ectocarpus</taxon>
    </lineage>
</organism>
<name>D7FQM0_ECTSI</name>
<sequence length="158" mass="17797">MELRTSFTRNHLYLMCLDDDSLHFFESFMGIHCIPLSGLNISSHEQIWVLRVRVVSCLAEAGHDVIMSDADALWLADPMKDFSLPGVIDSSIVASRGKKPKEVGKVWGATMCMGFILFRATANRTAMGKFVTVMNALVFESEDDQIAVCMERFWYPLP</sequence>
<dbReference type="Pfam" id="PF03407">
    <property type="entry name" value="Nucleotid_trans"/>
    <property type="match status" value="1"/>
</dbReference>
<protein>
    <recommendedName>
        <fullName evidence="1">Nucleotide-diphospho-sugar transferase domain-containing protein</fullName>
    </recommendedName>
</protein>
<dbReference type="Proteomes" id="UP000002630">
    <property type="component" value="Unassembled WGS sequence"/>
</dbReference>
<proteinExistence type="predicted"/>
<dbReference type="EMBL" id="FN649760">
    <property type="protein sequence ID" value="CBJ30615.1"/>
    <property type="molecule type" value="Genomic_DNA"/>
</dbReference>
<feature type="domain" description="Nucleotide-diphospho-sugar transferase" evidence="1">
    <location>
        <begin position="47"/>
        <end position="131"/>
    </location>
</feature>
<keyword evidence="3" id="KW-1185">Reference proteome</keyword>
<evidence type="ECO:0000259" key="1">
    <source>
        <dbReference type="Pfam" id="PF03407"/>
    </source>
</evidence>